<dbReference type="InterPro" id="IPR027267">
    <property type="entry name" value="AH/BAR_dom_sf"/>
</dbReference>
<keyword evidence="3" id="KW-1185">Reference proteome</keyword>
<accession>U6MK76</accession>
<protein>
    <submittedName>
        <fullName evidence="2">Uncharacterized protein</fullName>
    </submittedName>
</protein>
<dbReference type="OrthoDB" id="10255128at2759"/>
<evidence type="ECO:0000313" key="3">
    <source>
        <dbReference type="Proteomes" id="UP000030754"/>
    </source>
</evidence>
<organism evidence="2 3">
    <name type="scientific">Eimeria necatrix</name>
    <dbReference type="NCBI Taxonomy" id="51315"/>
    <lineage>
        <taxon>Eukaryota</taxon>
        <taxon>Sar</taxon>
        <taxon>Alveolata</taxon>
        <taxon>Apicomplexa</taxon>
        <taxon>Conoidasida</taxon>
        <taxon>Coccidia</taxon>
        <taxon>Eucoccidiorida</taxon>
        <taxon>Eimeriorina</taxon>
        <taxon>Eimeriidae</taxon>
        <taxon>Eimeria</taxon>
    </lineage>
</organism>
<feature type="compositionally biased region" description="Low complexity" evidence="1">
    <location>
        <begin position="204"/>
        <end position="217"/>
    </location>
</feature>
<reference evidence="2" key="2">
    <citation type="submission" date="2013-10" db="EMBL/GenBank/DDBJ databases">
        <authorList>
            <person name="Aslett M."/>
        </authorList>
    </citation>
    <scope>NUCLEOTIDE SEQUENCE [LARGE SCALE GENOMIC DNA]</scope>
    <source>
        <strain evidence="2">Houghton</strain>
    </source>
</reference>
<feature type="region of interest" description="Disordered" evidence="1">
    <location>
        <begin position="861"/>
        <end position="900"/>
    </location>
</feature>
<proteinExistence type="predicted"/>
<dbReference type="Gene3D" id="1.20.1270.60">
    <property type="entry name" value="Arfaptin homology (AH) domain/BAR domain"/>
    <property type="match status" value="1"/>
</dbReference>
<dbReference type="GeneID" id="25473182"/>
<sequence>MLSLAGYCDNCAATDSPRCLRGSRLPAKAGDPNNTYINLIHVMMHWRMSVLVGSSCDDRHSDAGGNRDTGPLGKLRVVVRVLQTGYLTRALSVAARHGVVSCISCSVGNRPQTRSSILACAASQAQTTKMSPAEAEPPHHQSPDTHMAGEAAAAKSATPSNAAISRKQETAETAAPVGGEGSAMPGDAVEGNKVQGGASEAPCSGSSAVANAASGNSTPSSLQTVPVGRKVADNASDDTKNVATNRSEGDRSTFIDVLQHDLNAAVQRVEAGRLLLERLRGALLQQAAAASTYAASLNSAAGTLKPLSSESRTCAAAVQSYSSLLGSSALQAKELSDALRRDVVASTLDRTIENHAQVLKQVARAHVHLSLNRLAAGQWPVFLWMFLIVKVAHGEWDRAEPVYLHMPEVELKRLCLTSHPSIPVAYTQAEACAVGNECPPAIICVYSQVKVDAAEAQRRNHLAAVEHQRAMEKYLRCSKLAVAAAETAQASLSLLPSTKTELALQCIRLSVEARQAEEAYVISVQALQQRSAATRDRVRSILSCLEEMDLKRMQCLKDALTRAGVFVAANLRHMQYDLERCIQTVEGVDPESDLREFVDERRLQTHLNVSLPTVEKWTVLDAVYGDSLQPAVCSTHTNTAATPLSSATSVARQLLQKSPLQRVVQSAASLAAYSIGVPDASAAEASEKQLRAGTEGIQGLSSPPDDAVLQRLREDYSGFINALWTPVVQVPGKGVLLPAETCALLLHKMPLLQEELTSSLHRNVFLSALVATKRKKAEEMPDRQALLPSMLQLRLLGASCEWLLTAADTQLDAWSGRQLLLLAVEIAAPGSAADDPQQHQHWDWHEALILQQQLNREDYPNATSESLELGKQSAQPSVGTSGSSGSIRNSNDASKEDREPPTVRWSLHRCVYHHRYWNRVTFWEEALALTVSEELQRQKLSEKWQAAGPEVLQQQEKLFREKNPCCSSLPSFGSFMSLYGIATEQVHSLLLSVSKHLNLDEQTSEMLLHGVSGVVAPQNQLPASSVVTRSSNSGASKISTG</sequence>
<dbReference type="VEuPathDB" id="ToxoDB:ENH_00030170"/>
<dbReference type="Proteomes" id="UP000030754">
    <property type="component" value="Unassembled WGS sequence"/>
</dbReference>
<reference evidence="2" key="1">
    <citation type="submission" date="2013-10" db="EMBL/GenBank/DDBJ databases">
        <title>Genomic analysis of the causative agents of coccidiosis in chickens.</title>
        <authorList>
            <person name="Reid A.J."/>
            <person name="Blake D."/>
            <person name="Billington K."/>
            <person name="Browne H."/>
            <person name="Dunn M."/>
            <person name="Hung S."/>
            <person name="Kawahara F."/>
            <person name="Miranda-Saavedra D."/>
            <person name="Mourier T."/>
            <person name="Nagra H."/>
            <person name="Otto T.D."/>
            <person name="Rawlings N."/>
            <person name="Sanchez A."/>
            <person name="Sanders M."/>
            <person name="Subramaniam C."/>
            <person name="Tay Y."/>
            <person name="Dear P."/>
            <person name="Doerig C."/>
            <person name="Gruber A."/>
            <person name="Parkinson J."/>
            <person name="Shirley M."/>
            <person name="Wan K.L."/>
            <person name="Berriman M."/>
            <person name="Tomley F."/>
            <person name="Pain A."/>
        </authorList>
    </citation>
    <scope>NUCLEOTIDE SEQUENCE [LARGE SCALE GENOMIC DNA]</scope>
    <source>
        <strain evidence="2">Houghton</strain>
    </source>
</reference>
<dbReference type="AlphaFoldDB" id="U6MK76"/>
<feature type="region of interest" description="Disordered" evidence="1">
    <location>
        <begin position="128"/>
        <end position="225"/>
    </location>
</feature>
<gene>
    <name evidence="2" type="ORF">ENH_00030170</name>
</gene>
<feature type="compositionally biased region" description="Polar residues" evidence="1">
    <location>
        <begin position="861"/>
        <end position="892"/>
    </location>
</feature>
<dbReference type="SUPFAM" id="SSF103657">
    <property type="entry name" value="BAR/IMD domain-like"/>
    <property type="match status" value="1"/>
</dbReference>
<evidence type="ECO:0000313" key="2">
    <source>
        <dbReference type="EMBL" id="CDJ62874.1"/>
    </source>
</evidence>
<evidence type="ECO:0000256" key="1">
    <source>
        <dbReference type="SAM" id="MobiDB-lite"/>
    </source>
</evidence>
<dbReference type="EMBL" id="HG722623">
    <property type="protein sequence ID" value="CDJ62874.1"/>
    <property type="molecule type" value="Genomic_DNA"/>
</dbReference>
<feature type="compositionally biased region" description="Low complexity" evidence="1">
    <location>
        <begin position="148"/>
        <end position="163"/>
    </location>
</feature>
<dbReference type="RefSeq" id="XP_013440236.1">
    <property type="nucleotide sequence ID" value="XM_013584782.1"/>
</dbReference>
<name>U6MK76_9EIME</name>